<evidence type="ECO:0000256" key="3">
    <source>
        <dbReference type="ARBA" id="ARBA00011245"/>
    </source>
</evidence>
<dbReference type="GO" id="GO:0140078">
    <property type="term" value="F:class I DNA-(apurinic or apyrimidinic site) endonuclease activity"/>
    <property type="evidence" value="ECO:0007669"/>
    <property type="project" value="UniProtKB-EC"/>
</dbReference>
<dbReference type="EC" id="3.2.2.23" evidence="15"/>
<sequence length="278" mass="31718">MPELPEVETIKRSLLPLLVGKKIINVDIKVPNLLKYPLADKEHFEEVLKGSTFLDIQRRGKYLLFHLNKGWILVIHLRMTGRLLYTPKDQTIEKHTHVIFSLDDGNDLRFHDIRKFGLIYLVPQDGLHLLKGLSGLGPEPLSDDFSLDSFKLALKNKKQKIKPLLLNQNFIAGIGNIYADEILFQAKVHPEEIISNLGEDKIEKIYDAIRDRLTKGIEFRGTSIKDYVDGLGQSGMFQNELKIYGKKGELCLNCGHVFERINVGGRSSTICPWCQKKN</sequence>
<keyword evidence="10 15" id="KW-0234">DNA repair</keyword>
<reference evidence="18 19" key="1">
    <citation type="submission" date="2017-04" db="EMBL/GenBank/DDBJ databases">
        <authorList>
            <person name="Afonso C.L."/>
            <person name="Miller P.J."/>
            <person name="Scott M.A."/>
            <person name="Spackman E."/>
            <person name="Goraichik I."/>
            <person name="Dimitrov K.M."/>
            <person name="Suarez D.L."/>
            <person name="Swayne D.E."/>
        </authorList>
    </citation>
    <scope>NUCLEOTIDE SEQUENCE [LARGE SCALE GENOMIC DNA]</scope>
    <source>
        <strain evidence="18 19">DSM 11270</strain>
    </source>
</reference>
<dbReference type="PROSITE" id="PS51066">
    <property type="entry name" value="ZF_FPG_2"/>
    <property type="match status" value="1"/>
</dbReference>
<dbReference type="SUPFAM" id="SSF57716">
    <property type="entry name" value="Glucocorticoid receptor-like (DNA-binding domain)"/>
    <property type="match status" value="1"/>
</dbReference>
<keyword evidence="19" id="KW-1185">Reference proteome</keyword>
<dbReference type="SMART" id="SM00898">
    <property type="entry name" value="Fapy_DNA_glyco"/>
    <property type="match status" value="1"/>
</dbReference>
<dbReference type="GO" id="GO:0003690">
    <property type="term" value="F:double-stranded DNA binding"/>
    <property type="evidence" value="ECO:0007669"/>
    <property type="project" value="UniProtKB-ARBA"/>
</dbReference>
<dbReference type="STRING" id="656914.SAMN00017405_2123"/>
<dbReference type="SUPFAM" id="SSF46946">
    <property type="entry name" value="S13-like H2TH domain"/>
    <property type="match status" value="1"/>
</dbReference>
<feature type="domain" description="Formamidopyrimidine-DNA glycosylase catalytic" evidence="17">
    <location>
        <begin position="2"/>
        <end position="117"/>
    </location>
</feature>
<dbReference type="PROSITE" id="PS51068">
    <property type="entry name" value="FPG_CAT"/>
    <property type="match status" value="1"/>
</dbReference>
<dbReference type="GO" id="GO:0006284">
    <property type="term" value="P:base-excision repair"/>
    <property type="evidence" value="ECO:0007669"/>
    <property type="project" value="InterPro"/>
</dbReference>
<evidence type="ECO:0000259" key="16">
    <source>
        <dbReference type="PROSITE" id="PS51066"/>
    </source>
</evidence>
<dbReference type="SMART" id="SM01232">
    <property type="entry name" value="H2TH"/>
    <property type="match status" value="1"/>
</dbReference>
<dbReference type="Pfam" id="PF01149">
    <property type="entry name" value="Fapy_DNA_glyco"/>
    <property type="match status" value="1"/>
</dbReference>
<dbReference type="PANTHER" id="PTHR22993">
    <property type="entry name" value="FORMAMIDOPYRIMIDINE-DNA GLYCOSYLASE"/>
    <property type="match status" value="1"/>
</dbReference>
<evidence type="ECO:0000313" key="19">
    <source>
        <dbReference type="Proteomes" id="UP000192731"/>
    </source>
</evidence>
<keyword evidence="12 15" id="KW-0511">Multifunctional enzyme</keyword>
<evidence type="ECO:0000256" key="4">
    <source>
        <dbReference type="ARBA" id="ARBA00022723"/>
    </source>
</evidence>
<evidence type="ECO:0000256" key="14">
    <source>
        <dbReference type="ARBA" id="ARBA00044632"/>
    </source>
</evidence>
<dbReference type="HAMAP" id="MF_00103">
    <property type="entry name" value="Fapy_DNA_glycosyl"/>
    <property type="match status" value="1"/>
</dbReference>
<comment type="catalytic activity">
    <reaction evidence="1 15">
        <text>Hydrolysis of DNA containing ring-opened 7-methylguanine residues, releasing 2,6-diamino-4-hydroxy-5-(N-methyl)formamidopyrimidine.</text>
        <dbReference type="EC" id="3.2.2.23"/>
    </reaction>
</comment>
<dbReference type="GO" id="GO:0008270">
    <property type="term" value="F:zinc ion binding"/>
    <property type="evidence" value="ECO:0007669"/>
    <property type="project" value="UniProtKB-UniRule"/>
</dbReference>
<comment type="subunit">
    <text evidence="3 15">Monomer.</text>
</comment>
<evidence type="ECO:0000256" key="9">
    <source>
        <dbReference type="ARBA" id="ARBA00023125"/>
    </source>
</evidence>
<evidence type="ECO:0000256" key="8">
    <source>
        <dbReference type="ARBA" id="ARBA00022833"/>
    </source>
</evidence>
<dbReference type="InterPro" id="IPR012319">
    <property type="entry name" value="FPG_cat"/>
</dbReference>
<keyword evidence="11 15" id="KW-0456">Lyase</keyword>
<evidence type="ECO:0000313" key="18">
    <source>
        <dbReference type="EMBL" id="SMB92918.1"/>
    </source>
</evidence>
<evidence type="ECO:0000256" key="2">
    <source>
        <dbReference type="ARBA" id="ARBA00009409"/>
    </source>
</evidence>
<dbReference type="EC" id="4.2.99.18" evidence="15"/>
<dbReference type="Gene3D" id="1.10.8.50">
    <property type="match status" value="1"/>
</dbReference>
<feature type="binding site" evidence="15">
    <location>
        <position position="95"/>
    </location>
    <ligand>
        <name>DNA</name>
        <dbReference type="ChEBI" id="CHEBI:16991"/>
    </ligand>
</feature>
<dbReference type="InterPro" id="IPR015886">
    <property type="entry name" value="H2TH_FPG"/>
</dbReference>
<keyword evidence="13 15" id="KW-0326">Glycosidase</keyword>
<dbReference type="GO" id="GO:0003684">
    <property type="term" value="F:damaged DNA binding"/>
    <property type="evidence" value="ECO:0007669"/>
    <property type="project" value="InterPro"/>
</dbReference>
<dbReference type="PANTHER" id="PTHR22993:SF9">
    <property type="entry name" value="FORMAMIDOPYRIMIDINE-DNA GLYCOSYLASE"/>
    <property type="match status" value="1"/>
</dbReference>
<dbReference type="NCBIfam" id="NF002211">
    <property type="entry name" value="PRK01103.1"/>
    <property type="match status" value="1"/>
</dbReference>
<evidence type="ECO:0000256" key="13">
    <source>
        <dbReference type="ARBA" id="ARBA00023295"/>
    </source>
</evidence>
<dbReference type="InterPro" id="IPR010663">
    <property type="entry name" value="Znf_FPG/IleRS"/>
</dbReference>
<evidence type="ECO:0000256" key="6">
    <source>
        <dbReference type="ARBA" id="ARBA00022771"/>
    </source>
</evidence>
<dbReference type="InterPro" id="IPR000214">
    <property type="entry name" value="Znf_DNA_glyclase/AP_lyase"/>
</dbReference>
<dbReference type="AlphaFoldDB" id="A0A1W1VHW4"/>
<feature type="active site" description="Proton donor; for delta-elimination activity" evidence="15">
    <location>
        <position position="266"/>
    </location>
</feature>
<protein>
    <recommendedName>
        <fullName evidence="15">Formamidopyrimidine-DNA glycosylase</fullName>
        <shortName evidence="15">Fapy-DNA glycosylase</shortName>
        <ecNumber evidence="15">3.2.2.23</ecNumber>
    </recommendedName>
    <alternativeName>
        <fullName evidence="15">DNA-(apurinic or apyrimidinic site) lyase MutM</fullName>
        <shortName evidence="15">AP lyase MutM</shortName>
        <ecNumber evidence="15">4.2.99.18</ecNumber>
    </alternativeName>
</protein>
<dbReference type="InterPro" id="IPR020629">
    <property type="entry name" value="FPG_Glyclase"/>
</dbReference>
<feature type="active site" description="Proton donor" evidence="15">
    <location>
        <position position="3"/>
    </location>
</feature>
<keyword evidence="5 15" id="KW-0227">DNA damage</keyword>
<evidence type="ECO:0000256" key="1">
    <source>
        <dbReference type="ARBA" id="ARBA00001668"/>
    </source>
</evidence>
<gene>
    <name evidence="15" type="primary">mutM</name>
    <name evidence="15" type="synonym">fpg</name>
    <name evidence="18" type="ORF">SAMN00017405_2123</name>
</gene>
<evidence type="ECO:0000256" key="11">
    <source>
        <dbReference type="ARBA" id="ARBA00023239"/>
    </source>
</evidence>
<feature type="binding site" evidence="15">
    <location>
        <position position="114"/>
    </location>
    <ligand>
        <name>DNA</name>
        <dbReference type="ChEBI" id="CHEBI:16991"/>
    </ligand>
</feature>
<keyword evidence="8 15" id="KW-0862">Zinc</keyword>
<dbReference type="PROSITE" id="PS01242">
    <property type="entry name" value="ZF_FPG_1"/>
    <property type="match status" value="1"/>
</dbReference>
<feature type="active site" description="Schiff-base intermediate with DNA" evidence="15">
    <location>
        <position position="2"/>
    </location>
</feature>
<dbReference type="FunFam" id="1.10.8.50:FF:000003">
    <property type="entry name" value="Formamidopyrimidine-DNA glycosylase"/>
    <property type="match status" value="1"/>
</dbReference>
<keyword evidence="7 15" id="KW-0378">Hydrolase</keyword>
<evidence type="ECO:0000259" key="17">
    <source>
        <dbReference type="PROSITE" id="PS51068"/>
    </source>
</evidence>
<keyword evidence="9 15" id="KW-0238">DNA-binding</keyword>
<comment type="similarity">
    <text evidence="2 15">Belongs to the FPG family.</text>
</comment>
<dbReference type="InterPro" id="IPR010979">
    <property type="entry name" value="Ribosomal_uS13-like_H2TH"/>
</dbReference>
<evidence type="ECO:0000256" key="10">
    <source>
        <dbReference type="ARBA" id="ARBA00023204"/>
    </source>
</evidence>
<name>A0A1W1VHW4_DESTI</name>
<dbReference type="InterPro" id="IPR035937">
    <property type="entry name" value="FPG_N"/>
</dbReference>
<accession>A0A1W1VHW4</accession>
<keyword evidence="6 15" id="KW-0863">Zinc-finger</keyword>
<dbReference type="GO" id="GO:0034039">
    <property type="term" value="F:8-oxo-7,8-dihydroguanine DNA N-glycosylase activity"/>
    <property type="evidence" value="ECO:0007669"/>
    <property type="project" value="TreeGrafter"/>
</dbReference>
<dbReference type="EMBL" id="FWWT01000021">
    <property type="protein sequence ID" value="SMB92918.1"/>
    <property type="molecule type" value="Genomic_DNA"/>
</dbReference>
<feature type="binding site" evidence="15">
    <location>
        <position position="157"/>
    </location>
    <ligand>
        <name>DNA</name>
        <dbReference type="ChEBI" id="CHEBI:16991"/>
    </ligand>
</feature>
<dbReference type="Proteomes" id="UP000192731">
    <property type="component" value="Unassembled WGS sequence"/>
</dbReference>
<comment type="catalytic activity">
    <reaction evidence="14 15">
        <text>2'-deoxyribonucleotide-(2'-deoxyribose 5'-phosphate)-2'-deoxyribonucleotide-DNA = a 3'-end 2'-deoxyribonucleotide-(2,3-dehydro-2,3-deoxyribose 5'-phosphate)-DNA + a 5'-end 5'-phospho-2'-deoxyribonucleoside-DNA + H(+)</text>
        <dbReference type="Rhea" id="RHEA:66592"/>
        <dbReference type="Rhea" id="RHEA-COMP:13180"/>
        <dbReference type="Rhea" id="RHEA-COMP:16897"/>
        <dbReference type="Rhea" id="RHEA-COMP:17067"/>
        <dbReference type="ChEBI" id="CHEBI:15378"/>
        <dbReference type="ChEBI" id="CHEBI:136412"/>
        <dbReference type="ChEBI" id="CHEBI:157695"/>
        <dbReference type="ChEBI" id="CHEBI:167181"/>
        <dbReference type="EC" id="4.2.99.18"/>
    </reaction>
</comment>
<dbReference type="CDD" id="cd08966">
    <property type="entry name" value="EcFpg-like_N"/>
    <property type="match status" value="1"/>
</dbReference>
<feature type="domain" description="FPG-type" evidence="16">
    <location>
        <begin position="242"/>
        <end position="276"/>
    </location>
</feature>
<dbReference type="InterPro" id="IPR015887">
    <property type="entry name" value="DNA_glyclase_Znf_dom_DNA_BS"/>
</dbReference>
<dbReference type="Pfam" id="PF06827">
    <property type="entry name" value="zf-FPG_IleRS"/>
    <property type="match status" value="1"/>
</dbReference>
<dbReference type="Gene3D" id="3.20.190.10">
    <property type="entry name" value="MutM-like, N-terminal"/>
    <property type="match status" value="1"/>
</dbReference>
<feature type="active site" description="Proton donor; for beta-elimination activity" evidence="15">
    <location>
        <position position="61"/>
    </location>
</feature>
<comment type="function">
    <text evidence="15">Involved in base excision repair of DNA damaged by oxidation or by mutagenic agents. Acts as DNA glycosylase that recognizes and removes damaged bases. Has a preference for oxidized purines, such as 7,8-dihydro-8-oxoguanine (8-oxoG). Has AP (apurinic/apyrimidinic) lyase activity and introduces nicks in the DNA strand. Cleaves the DNA backbone by beta-delta elimination to generate a single-strand break at the site of the removed base with both 3'- and 5'-phosphates.</text>
</comment>
<dbReference type="OrthoDB" id="9800855at2"/>
<proteinExistence type="inferred from homology"/>
<dbReference type="Pfam" id="PF06831">
    <property type="entry name" value="H2TH"/>
    <property type="match status" value="1"/>
</dbReference>
<evidence type="ECO:0000256" key="12">
    <source>
        <dbReference type="ARBA" id="ARBA00023268"/>
    </source>
</evidence>
<dbReference type="SUPFAM" id="SSF81624">
    <property type="entry name" value="N-terminal domain of MutM-like DNA repair proteins"/>
    <property type="match status" value="1"/>
</dbReference>
<keyword evidence="4 15" id="KW-0479">Metal-binding</keyword>
<organism evidence="18 19">
    <name type="scientific">Desulfonispora thiosulfatigenes DSM 11270</name>
    <dbReference type="NCBI Taxonomy" id="656914"/>
    <lineage>
        <taxon>Bacteria</taxon>
        <taxon>Bacillati</taxon>
        <taxon>Bacillota</taxon>
        <taxon>Clostridia</taxon>
        <taxon>Eubacteriales</taxon>
        <taxon>Peptococcaceae</taxon>
        <taxon>Desulfonispora</taxon>
    </lineage>
</organism>
<evidence type="ECO:0000256" key="5">
    <source>
        <dbReference type="ARBA" id="ARBA00022763"/>
    </source>
</evidence>
<evidence type="ECO:0000256" key="7">
    <source>
        <dbReference type="ARBA" id="ARBA00022801"/>
    </source>
</evidence>
<dbReference type="RefSeq" id="WP_084053760.1">
    <property type="nucleotide sequence ID" value="NZ_FWWT01000021.1"/>
</dbReference>
<dbReference type="NCBIfam" id="TIGR00577">
    <property type="entry name" value="fpg"/>
    <property type="match status" value="1"/>
</dbReference>
<evidence type="ECO:0000256" key="15">
    <source>
        <dbReference type="HAMAP-Rule" id="MF_00103"/>
    </source>
</evidence>
<comment type="cofactor">
    <cofactor evidence="15">
        <name>Zn(2+)</name>
        <dbReference type="ChEBI" id="CHEBI:29105"/>
    </cofactor>
    <text evidence="15">Binds 1 zinc ion per subunit.</text>
</comment>